<organism evidence="2 3">
    <name type="scientific">Halorubrum ezzemoulense</name>
    <name type="common">Halorubrum chaoviator</name>
    <dbReference type="NCBI Taxonomy" id="337243"/>
    <lineage>
        <taxon>Archaea</taxon>
        <taxon>Methanobacteriati</taxon>
        <taxon>Methanobacteriota</taxon>
        <taxon>Stenosarchaea group</taxon>
        <taxon>Halobacteria</taxon>
        <taxon>Halobacteriales</taxon>
        <taxon>Haloferacaceae</taxon>
        <taxon>Halorubrum</taxon>
    </lineage>
</organism>
<feature type="region of interest" description="Disordered" evidence="1">
    <location>
        <begin position="236"/>
        <end position="256"/>
    </location>
</feature>
<feature type="region of interest" description="Disordered" evidence="1">
    <location>
        <begin position="351"/>
        <end position="383"/>
    </location>
</feature>
<comment type="caution">
    <text evidence="2">The sequence shown here is derived from an EMBL/GenBank/DDBJ whole genome shotgun (WGS) entry which is preliminary data.</text>
</comment>
<feature type="region of interest" description="Disordered" evidence="1">
    <location>
        <begin position="1"/>
        <end position="23"/>
    </location>
</feature>
<feature type="compositionally biased region" description="Basic and acidic residues" evidence="1">
    <location>
        <begin position="246"/>
        <end position="256"/>
    </location>
</feature>
<dbReference type="EMBL" id="JAQLUK010000024">
    <property type="protein sequence ID" value="MDB2293620.1"/>
    <property type="molecule type" value="Genomic_DNA"/>
</dbReference>
<protein>
    <submittedName>
        <fullName evidence="2">Plasmid replication protein RepH</fullName>
    </submittedName>
</protein>
<keyword evidence="3" id="KW-1185">Reference proteome</keyword>
<feature type="compositionally biased region" description="Low complexity" evidence="1">
    <location>
        <begin position="357"/>
        <end position="368"/>
    </location>
</feature>
<dbReference type="RefSeq" id="WP_271943825.1">
    <property type="nucleotide sequence ID" value="NZ_JAQLTZ010000010.1"/>
</dbReference>
<evidence type="ECO:0000313" key="2">
    <source>
        <dbReference type="EMBL" id="MDB2293620.1"/>
    </source>
</evidence>
<evidence type="ECO:0000313" key="3">
    <source>
        <dbReference type="Proteomes" id="UP001210528"/>
    </source>
</evidence>
<evidence type="ECO:0000256" key="1">
    <source>
        <dbReference type="SAM" id="MobiDB-lite"/>
    </source>
</evidence>
<reference evidence="2 3" key="1">
    <citation type="submission" date="2023-01" db="EMBL/GenBank/DDBJ databases">
        <title>Halorubrum ezzemoulense from Santa Pola, Spain.</title>
        <authorList>
            <person name="Feng Y."/>
            <person name="Louyakis A.S."/>
            <person name="Gogarten J.P."/>
        </authorList>
    </citation>
    <scope>NUCLEOTIDE SEQUENCE [LARGE SCALE GENOMIC DNA]</scope>
    <source>
        <strain evidence="2 3">AMM015</strain>
    </source>
</reference>
<dbReference type="Proteomes" id="UP001210528">
    <property type="component" value="Unassembled WGS sequence"/>
</dbReference>
<sequence length="979" mass="108248">MPAPNQARRGHVQPAGQGHKRGVHLVGPTTQYDAAGSHCGSVSPRLTEWIPELLDQLREATTETVRTQTPHSDPWRASTSLLDTTLPEWTSLENTWDDATAEAVAYTQAITELALVDGDTESSYHTQRHDELRDTVHTVGTGRGAVNAGLGALAKGPVALHRELDATPRAITLALDGPAWTGLTDRRTGVRALAAIAVLAAGFDVRVVVSPALKRHLTQRYPQWCEIHLDLTQSRDRSHPYPHRVQSHEPTTDERHPTWQALDGLEHTPGKRRLLTNLDATTGRTYQDLEHDDAIDIEAGTVSRYVLDLETRGLVDVDRRGTHHSVTLSERGQTAVAVYLDAAGDLVHPEQRRLTDDLTATTHDATSTVSPRRGDPTGDTSPSLEEWLAATGDPDADGEFVQWLRGPDTVDETHLHQRFWTPAEDDSVTLVDDTPTPFDDGRVGYLSHTPGEAQVVLQWGGPLATLGRLAAVLLSDKALSKVLTPSRFGRAFEAIHRGDLEQDAPRVLCRGHQVGWYSEDEHTYAAWRERITTVRDTLLARVAKHTSSTNGAARSELFEDLHGLVASATHLYHAIGVDLTTTIRLPDTEALTRNSTQRRQLCTFLAKTVPKQSVYGVHSGYRMLFEERPPKLRRRLPYDVKPDATMDLTMSWVLAGPTITDLRDAIQEALTTELTAVREAIADGTEPAPTLSIPVVDGTTYPAIRRVIDEIAMTHDAQWTPHERQRLVRRCLRSFGLSDTTRRACPYDVVVSLLRALNESHSPTVAAVERAAATLSVARFRPDLVPTATALYAALLRADEPLGRSALLERADIAASSYDRRIGTVQALDRVQAVRIDGHRRWVTTDEPSHPSPQPSPCLGHPHSWLPLLTHRSRTHSIALAPTLWVPLRVGWRHPHRILTWDQHAPTVTSLDTALPVNQWGPHREDCTAITDAPTHHSHRPAAALETITDEPRMTPQYYAPAVSLLNHRRLLLPRGVSQ</sequence>
<proteinExistence type="predicted"/>
<accession>A0ABT4Z817</accession>
<name>A0ABT4Z817_HALEZ</name>
<gene>
    <name evidence="2" type="ORF">PM085_15280</name>
</gene>